<dbReference type="PANTHER" id="PTHR34630">
    <property type="entry name" value="OS11G0677101 PROTEIN"/>
    <property type="match status" value="1"/>
</dbReference>
<evidence type="ECO:0000313" key="6">
    <source>
        <dbReference type="Proteomes" id="UP001370490"/>
    </source>
</evidence>
<keyword evidence="1" id="KW-0677">Repeat</keyword>
<evidence type="ECO:0000259" key="4">
    <source>
        <dbReference type="Pfam" id="PF18052"/>
    </source>
</evidence>
<dbReference type="InterPro" id="IPR041118">
    <property type="entry name" value="Rx_N"/>
</dbReference>
<feature type="domain" description="Disease resistance N-terminal" evidence="4">
    <location>
        <begin position="3"/>
        <end position="50"/>
    </location>
</feature>
<keyword evidence="2" id="KW-0547">Nucleotide-binding</keyword>
<evidence type="ECO:0000313" key="5">
    <source>
        <dbReference type="EMBL" id="KAK6931933.1"/>
    </source>
</evidence>
<sequence>MLVLGDADKKQFSNKEVKKWLNNLLDLAYNVDDVLAKIDYEVLQRQNNSSSDPETYSSQNQRGDISSNYNLQELRICVLPTNLKILSIGDCRKLESISEMLLGPTSPDDTDFVDYPNLKSLPESLCTNLTLLRIGRCESIESFPEIGLPSPNLRNLHITDCQNLKYVPSNLKKLTSLRLVYVWGCGDLVTLPEMGLPPSLEYLGFGDCEKKALIPFLSYLLLLAVGPPCLDTSMKQNSNENKSQTGSY</sequence>
<accession>A0AAN8VQC1</accession>
<dbReference type="Pfam" id="PF18052">
    <property type="entry name" value="Rx_N"/>
    <property type="match status" value="1"/>
</dbReference>
<evidence type="ECO:0000256" key="2">
    <source>
        <dbReference type="ARBA" id="ARBA00022741"/>
    </source>
</evidence>
<dbReference type="Proteomes" id="UP001370490">
    <property type="component" value="Unassembled WGS sequence"/>
</dbReference>
<dbReference type="EMBL" id="JBAMMX010000010">
    <property type="protein sequence ID" value="KAK6931933.1"/>
    <property type="molecule type" value="Genomic_DNA"/>
</dbReference>
<evidence type="ECO:0000256" key="3">
    <source>
        <dbReference type="ARBA" id="ARBA00022821"/>
    </source>
</evidence>
<reference evidence="5 6" key="1">
    <citation type="submission" date="2023-12" db="EMBL/GenBank/DDBJ databases">
        <title>A high-quality genome assembly for Dillenia turbinata (Dilleniales).</title>
        <authorList>
            <person name="Chanderbali A."/>
        </authorList>
    </citation>
    <scope>NUCLEOTIDE SEQUENCE [LARGE SCALE GENOMIC DNA]</scope>
    <source>
        <strain evidence="5">LSX21</strain>
        <tissue evidence="5">Leaf</tissue>
    </source>
</reference>
<dbReference type="Gene3D" id="1.20.5.4130">
    <property type="match status" value="1"/>
</dbReference>
<evidence type="ECO:0000256" key="1">
    <source>
        <dbReference type="ARBA" id="ARBA00022737"/>
    </source>
</evidence>
<name>A0AAN8VQC1_9MAGN</name>
<dbReference type="AlphaFoldDB" id="A0AAN8VQC1"/>
<proteinExistence type="predicted"/>
<dbReference type="GO" id="GO:0000166">
    <property type="term" value="F:nucleotide binding"/>
    <property type="evidence" value="ECO:0007669"/>
    <property type="project" value="UniProtKB-KW"/>
</dbReference>
<keyword evidence="6" id="KW-1185">Reference proteome</keyword>
<dbReference type="Gene3D" id="3.80.10.10">
    <property type="entry name" value="Ribonuclease Inhibitor"/>
    <property type="match status" value="1"/>
</dbReference>
<dbReference type="GO" id="GO:0006952">
    <property type="term" value="P:defense response"/>
    <property type="evidence" value="ECO:0007669"/>
    <property type="project" value="UniProtKB-KW"/>
</dbReference>
<dbReference type="SUPFAM" id="SSF52058">
    <property type="entry name" value="L domain-like"/>
    <property type="match status" value="1"/>
</dbReference>
<comment type="caution">
    <text evidence="5">The sequence shown here is derived from an EMBL/GenBank/DDBJ whole genome shotgun (WGS) entry which is preliminary data.</text>
</comment>
<dbReference type="InterPro" id="IPR032675">
    <property type="entry name" value="LRR_dom_sf"/>
</dbReference>
<dbReference type="PANTHER" id="PTHR34630:SF17">
    <property type="entry name" value="OS06G0304700 PROTEIN"/>
    <property type="match status" value="1"/>
</dbReference>
<protein>
    <submittedName>
        <fullName evidence="5">Rx, N-terminal</fullName>
    </submittedName>
</protein>
<organism evidence="5 6">
    <name type="scientific">Dillenia turbinata</name>
    <dbReference type="NCBI Taxonomy" id="194707"/>
    <lineage>
        <taxon>Eukaryota</taxon>
        <taxon>Viridiplantae</taxon>
        <taxon>Streptophyta</taxon>
        <taxon>Embryophyta</taxon>
        <taxon>Tracheophyta</taxon>
        <taxon>Spermatophyta</taxon>
        <taxon>Magnoliopsida</taxon>
        <taxon>eudicotyledons</taxon>
        <taxon>Gunneridae</taxon>
        <taxon>Pentapetalae</taxon>
        <taxon>Dilleniales</taxon>
        <taxon>Dilleniaceae</taxon>
        <taxon>Dillenia</taxon>
    </lineage>
</organism>
<gene>
    <name evidence="5" type="ORF">RJ641_001557</name>
</gene>
<keyword evidence="3" id="KW-0611">Plant defense</keyword>